<comment type="caution">
    <text evidence="3">The sequence shown here is derived from an EMBL/GenBank/DDBJ whole genome shotgun (WGS) entry which is preliminary data.</text>
</comment>
<feature type="signal peptide" evidence="1">
    <location>
        <begin position="1"/>
        <end position="25"/>
    </location>
</feature>
<protein>
    <submittedName>
        <fullName evidence="3">DUF4822 domain-containing protein</fullName>
    </submittedName>
</protein>
<accession>A0A563DBW8</accession>
<dbReference type="Proteomes" id="UP000319499">
    <property type="component" value="Unassembled WGS sequence"/>
</dbReference>
<dbReference type="EMBL" id="SELH01000021">
    <property type="protein sequence ID" value="TWP27710.1"/>
    <property type="molecule type" value="Genomic_DNA"/>
</dbReference>
<dbReference type="Gene3D" id="2.40.128.540">
    <property type="entry name" value="Domain of unknown function DUF4822"/>
    <property type="match status" value="2"/>
</dbReference>
<feature type="chain" id="PRO_5021930289" evidence="1">
    <location>
        <begin position="26"/>
        <end position="307"/>
    </location>
</feature>
<dbReference type="PROSITE" id="PS51257">
    <property type="entry name" value="PROKAR_LIPOPROTEIN"/>
    <property type="match status" value="1"/>
</dbReference>
<gene>
    <name evidence="3" type="ORF">ETU09_06340</name>
</gene>
<organism evidence="3 4">
    <name type="scientific">Apibacter muscae</name>
    <dbReference type="NCBI Taxonomy" id="2509004"/>
    <lineage>
        <taxon>Bacteria</taxon>
        <taxon>Pseudomonadati</taxon>
        <taxon>Bacteroidota</taxon>
        <taxon>Flavobacteriia</taxon>
        <taxon>Flavobacteriales</taxon>
        <taxon>Weeksellaceae</taxon>
        <taxon>Apibacter</taxon>
    </lineage>
</organism>
<evidence type="ECO:0000256" key="1">
    <source>
        <dbReference type="SAM" id="SignalP"/>
    </source>
</evidence>
<reference evidence="3 4" key="1">
    <citation type="submission" date="2019-02" db="EMBL/GenBank/DDBJ databases">
        <title>Apibacter muscae sp. nov.: a novel member of the house fly microbiota.</title>
        <authorList>
            <person name="Park R."/>
        </authorList>
    </citation>
    <scope>NUCLEOTIDE SEQUENCE [LARGE SCALE GENOMIC DNA]</scope>
    <source>
        <strain evidence="3 4">AL1</strain>
    </source>
</reference>
<evidence type="ECO:0000313" key="3">
    <source>
        <dbReference type="EMBL" id="TWP27710.1"/>
    </source>
</evidence>
<dbReference type="InterPro" id="IPR032247">
    <property type="entry name" value="DUF4822"/>
</dbReference>
<dbReference type="OrthoDB" id="6455006at2"/>
<sequence>MFNKKNSLILLASIGLLSFTISCSNDDNAHASTTTPEIVPPGVPVLSEHIWLSTEAFDNNKNLFDLNNSPVSTYSGYTYYKPDGTFRVVDANNQTKLFGTWSLIENNTKKQLAIYKSNNTINPDENIYNIEADKIFDIVALNNSLFTYRINDDTNPGKYYDLVNRVDNHAEPKTPAEVLATVNWKTVKAINLNTGVELNLNDHPATVNSGNSYFINLNSNAYFPKNKDGNYVNGNFTISSFTDKNEIVKYGDWYVSLDGKLLTTYLKNPQGEFEGIRKAVIVELNENKFVFEENINGEIIRFEQVPL</sequence>
<evidence type="ECO:0000313" key="4">
    <source>
        <dbReference type="Proteomes" id="UP000319499"/>
    </source>
</evidence>
<keyword evidence="1" id="KW-0732">Signal</keyword>
<name>A0A563DBW8_9FLAO</name>
<proteinExistence type="predicted"/>
<feature type="domain" description="DUF4822" evidence="2">
    <location>
        <begin position="45"/>
        <end position="163"/>
    </location>
</feature>
<keyword evidence="4" id="KW-1185">Reference proteome</keyword>
<dbReference type="RefSeq" id="WP_146292657.1">
    <property type="nucleotide sequence ID" value="NZ_SELH01000021.1"/>
</dbReference>
<evidence type="ECO:0000259" key="2">
    <source>
        <dbReference type="Pfam" id="PF16103"/>
    </source>
</evidence>
<dbReference type="Pfam" id="PF16103">
    <property type="entry name" value="DUF4822"/>
    <property type="match status" value="1"/>
</dbReference>
<dbReference type="AlphaFoldDB" id="A0A563DBW8"/>